<keyword evidence="2" id="KW-1185">Reference proteome</keyword>
<dbReference type="Proteomes" id="UP000664032">
    <property type="component" value="Unassembled WGS sequence"/>
</dbReference>
<proteinExistence type="predicted"/>
<protein>
    <submittedName>
        <fullName evidence="1">Uncharacterized protein</fullName>
    </submittedName>
</protein>
<gene>
    <name evidence="1" type="ORF">JR316_0004353</name>
</gene>
<reference evidence="1" key="1">
    <citation type="submission" date="2021-10" db="EMBL/GenBank/DDBJ databases">
        <title>Psilocybe cubensis genome.</title>
        <authorList>
            <person name="Mckernan K.J."/>
            <person name="Crawford S."/>
            <person name="Trippe A."/>
            <person name="Kane L.T."/>
            <person name="Mclaughlin S."/>
        </authorList>
    </citation>
    <scope>NUCLEOTIDE SEQUENCE</scope>
    <source>
        <strain evidence="1">MGC-MH-2018</strain>
    </source>
</reference>
<name>A0ACB8H4Y6_PSICU</name>
<accession>A0ACB8H4Y6</accession>
<evidence type="ECO:0000313" key="1">
    <source>
        <dbReference type="EMBL" id="KAH9482255.1"/>
    </source>
</evidence>
<dbReference type="EMBL" id="JAFIQS020000004">
    <property type="protein sequence ID" value="KAH9482255.1"/>
    <property type="molecule type" value="Genomic_DNA"/>
</dbReference>
<comment type="caution">
    <text evidence="1">The sequence shown here is derived from an EMBL/GenBank/DDBJ whole genome shotgun (WGS) entry which is preliminary data.</text>
</comment>
<evidence type="ECO:0000313" key="2">
    <source>
        <dbReference type="Proteomes" id="UP000664032"/>
    </source>
</evidence>
<sequence>MHDESVIVECLRDISTLEDIEIHAKPSSHPVSRLFLALLAHFRFSGRIEHLEDGFDEALCEALQIRRGSAAAESMLQPLLSYHVRGTPIDRYDHYRMTTPGVKERLEELVRGGLRLDIIFGWTSWLHSRSSLELYI</sequence>
<organism evidence="1 2">
    <name type="scientific">Psilocybe cubensis</name>
    <name type="common">Psychedelic mushroom</name>
    <name type="synonym">Stropharia cubensis</name>
    <dbReference type="NCBI Taxonomy" id="181762"/>
    <lineage>
        <taxon>Eukaryota</taxon>
        <taxon>Fungi</taxon>
        <taxon>Dikarya</taxon>
        <taxon>Basidiomycota</taxon>
        <taxon>Agaricomycotina</taxon>
        <taxon>Agaricomycetes</taxon>
        <taxon>Agaricomycetidae</taxon>
        <taxon>Agaricales</taxon>
        <taxon>Agaricineae</taxon>
        <taxon>Strophariaceae</taxon>
        <taxon>Psilocybe</taxon>
    </lineage>
</organism>